<proteinExistence type="predicted"/>
<protein>
    <recommendedName>
        <fullName evidence="4">Invasion protein IalB, involved in pathogenesis</fullName>
    </recommendedName>
</protein>
<dbReference type="Proteomes" id="UP000198977">
    <property type="component" value="Unassembled WGS sequence"/>
</dbReference>
<dbReference type="EMBL" id="FOMW01000004">
    <property type="protein sequence ID" value="SFE00769.1"/>
    <property type="molecule type" value="Genomic_DNA"/>
</dbReference>
<feature type="signal peptide" evidence="1">
    <location>
        <begin position="1"/>
        <end position="28"/>
    </location>
</feature>
<accession>A0A1I1X0A6</accession>
<evidence type="ECO:0000313" key="2">
    <source>
        <dbReference type="EMBL" id="SFE00769.1"/>
    </source>
</evidence>
<gene>
    <name evidence="2" type="ORF">SAMN04488523_104202</name>
</gene>
<evidence type="ECO:0000256" key="1">
    <source>
        <dbReference type="SAM" id="SignalP"/>
    </source>
</evidence>
<dbReference type="AlphaFoldDB" id="A0A1I1X0A6"/>
<dbReference type="STRING" id="74348.SAMN04488523_104202"/>
<feature type="chain" id="PRO_5011629629" description="Invasion protein IalB, involved in pathogenesis" evidence="1">
    <location>
        <begin position="29"/>
        <end position="178"/>
    </location>
</feature>
<evidence type="ECO:0008006" key="4">
    <source>
        <dbReference type="Google" id="ProtNLM"/>
    </source>
</evidence>
<reference evidence="2 3" key="1">
    <citation type="submission" date="2016-10" db="EMBL/GenBank/DDBJ databases">
        <authorList>
            <person name="de Groot N.N."/>
        </authorList>
    </citation>
    <scope>NUCLEOTIDE SEQUENCE [LARGE SCALE GENOMIC DNA]</scope>
    <source>
        <strain evidence="2 3">DSM 11443</strain>
    </source>
</reference>
<name>A0A1I1X0A6_9RHOB</name>
<evidence type="ECO:0000313" key="3">
    <source>
        <dbReference type="Proteomes" id="UP000198977"/>
    </source>
</evidence>
<sequence>MAALTHISTIRRLLFGSAVLLAAVPALAAADAGADVAISTFNAWCFKAGQTETKARDNMQADTAPFKLSFWDDSLEPRPDAAPRGVERRCEVSFAGDHTATAIAALQTQMATPPKFGTTIALPDTHSAQNGTALIEGRELLRGRVAVVHVGTRDTAAGTVETFMTVDRLYDGLGLPEK</sequence>
<keyword evidence="1" id="KW-0732">Signal</keyword>
<dbReference type="RefSeq" id="WP_245766290.1">
    <property type="nucleotide sequence ID" value="NZ_FOMW01000004.1"/>
</dbReference>
<organism evidence="2 3">
    <name type="scientific">Sulfitobacter brevis</name>
    <dbReference type="NCBI Taxonomy" id="74348"/>
    <lineage>
        <taxon>Bacteria</taxon>
        <taxon>Pseudomonadati</taxon>
        <taxon>Pseudomonadota</taxon>
        <taxon>Alphaproteobacteria</taxon>
        <taxon>Rhodobacterales</taxon>
        <taxon>Roseobacteraceae</taxon>
        <taxon>Sulfitobacter</taxon>
    </lineage>
</organism>
<keyword evidence="3" id="KW-1185">Reference proteome</keyword>